<dbReference type="Pfam" id="PF01168">
    <property type="entry name" value="Ala_racemase_N"/>
    <property type="match status" value="1"/>
</dbReference>
<feature type="domain" description="Alanine racemase N-terminal" evidence="1">
    <location>
        <begin position="33"/>
        <end position="216"/>
    </location>
</feature>
<accession>A0A6J7L7E9</accession>
<dbReference type="AlphaFoldDB" id="A0A6J7L7E9"/>
<dbReference type="InterPro" id="IPR001608">
    <property type="entry name" value="Ala_racemase_N"/>
</dbReference>
<reference evidence="2" key="1">
    <citation type="submission" date="2020-05" db="EMBL/GenBank/DDBJ databases">
        <authorList>
            <person name="Chiriac C."/>
            <person name="Salcher M."/>
            <person name="Ghai R."/>
            <person name="Kavagutti S V."/>
        </authorList>
    </citation>
    <scope>NUCLEOTIDE SEQUENCE</scope>
</reference>
<dbReference type="GO" id="GO:0036088">
    <property type="term" value="P:D-serine catabolic process"/>
    <property type="evidence" value="ECO:0007669"/>
    <property type="project" value="TreeGrafter"/>
</dbReference>
<dbReference type="EMBL" id="CAFBMW010000047">
    <property type="protein sequence ID" value="CAB4964538.1"/>
    <property type="molecule type" value="Genomic_DNA"/>
</dbReference>
<dbReference type="CDD" id="cd06813">
    <property type="entry name" value="PLPDE_III_DSD_D-TA_like_2"/>
    <property type="match status" value="1"/>
</dbReference>
<dbReference type="InterPro" id="IPR029066">
    <property type="entry name" value="PLP-binding_barrel"/>
</dbReference>
<gene>
    <name evidence="2" type="ORF">UFOPK3662_03569</name>
</gene>
<dbReference type="PANTHER" id="PTHR28004">
    <property type="entry name" value="ZGC:162816-RELATED"/>
    <property type="match status" value="1"/>
</dbReference>
<dbReference type="InterPro" id="IPR051466">
    <property type="entry name" value="D-amino_acid_metab_enzyme"/>
</dbReference>
<dbReference type="Gene3D" id="3.20.20.10">
    <property type="entry name" value="Alanine racemase"/>
    <property type="match status" value="1"/>
</dbReference>
<organism evidence="2">
    <name type="scientific">freshwater metagenome</name>
    <dbReference type="NCBI Taxonomy" id="449393"/>
    <lineage>
        <taxon>unclassified sequences</taxon>
        <taxon>metagenomes</taxon>
        <taxon>ecological metagenomes</taxon>
    </lineage>
</organism>
<dbReference type="GO" id="GO:0008721">
    <property type="term" value="F:D-serine ammonia-lyase activity"/>
    <property type="evidence" value="ECO:0007669"/>
    <property type="project" value="TreeGrafter"/>
</dbReference>
<evidence type="ECO:0000313" key="2">
    <source>
        <dbReference type="EMBL" id="CAB4964538.1"/>
    </source>
</evidence>
<sequence>MSDHLVERNRLWARLDQAVAGLPEPPSTPVAVVDLDAFDANADDLVRRAGGKPLRVASKSLRVPALIRRALAHDGFSGVLAFTVAEALWLHETGVSDDIVVAYPSVDVAALRRLIASPGAADAITLMIDDPAHLDVVDAARESHDVQVRIALDLDAGLRLGGQHIGPKRSPLFDTADVVALARQVVERDGFRLVGVMTYEGQVAGVQDDVPDQRTRSLLVRRLKQASMAQLEVRRREIVEALSRVADLEFWNGGGSGSVEATAADAAVTEIAAGSGLLVPGIFDHYASFEPRPAAYFGLRVTRKPTPTIATVHGGGLIASGATGADRSPVPWAPPGLHLTGLEGAGEVQTPLTGHPAALLRIGDLVWFRHAKSGELFEHVRDVHLVRDATVAEVVPSYRGCDRAF</sequence>
<dbReference type="SUPFAM" id="SSF51419">
    <property type="entry name" value="PLP-binding barrel"/>
    <property type="match status" value="1"/>
</dbReference>
<dbReference type="PANTHER" id="PTHR28004:SF2">
    <property type="entry name" value="D-SERINE DEHYDRATASE"/>
    <property type="match status" value="1"/>
</dbReference>
<name>A0A6J7L7E9_9ZZZZ</name>
<proteinExistence type="predicted"/>
<protein>
    <submittedName>
        <fullName evidence="2">Unannotated protein</fullName>
    </submittedName>
</protein>
<evidence type="ECO:0000259" key="1">
    <source>
        <dbReference type="Pfam" id="PF01168"/>
    </source>
</evidence>